<evidence type="ECO:0000313" key="1">
    <source>
        <dbReference type="EMBL" id="PUU81446.1"/>
    </source>
</evidence>
<comment type="caution">
    <text evidence="1">The sequence shown here is derived from an EMBL/GenBank/DDBJ whole genome shotgun (WGS) entry which is preliminary data.</text>
</comment>
<protein>
    <submittedName>
        <fullName evidence="1">Uncharacterized protein</fullName>
    </submittedName>
</protein>
<dbReference type="Proteomes" id="UP000244722">
    <property type="component" value="Unassembled WGS sequence"/>
</dbReference>
<accession>A0A2T7A138</accession>
<dbReference type="AlphaFoldDB" id="A0A2T7A138"/>
<evidence type="ECO:0000313" key="2">
    <source>
        <dbReference type="Proteomes" id="UP000244722"/>
    </source>
</evidence>
<organism evidence="1 2">
    <name type="scientific">Tuber borchii</name>
    <name type="common">White truffle</name>
    <dbReference type="NCBI Taxonomy" id="42251"/>
    <lineage>
        <taxon>Eukaryota</taxon>
        <taxon>Fungi</taxon>
        <taxon>Dikarya</taxon>
        <taxon>Ascomycota</taxon>
        <taxon>Pezizomycotina</taxon>
        <taxon>Pezizomycetes</taxon>
        <taxon>Pezizales</taxon>
        <taxon>Tuberaceae</taxon>
        <taxon>Tuber</taxon>
    </lineage>
</organism>
<feature type="non-terminal residue" evidence="1">
    <location>
        <position position="1"/>
    </location>
</feature>
<proteinExistence type="predicted"/>
<sequence length="53" mass="6138">PEGIVQAGYSAGSRSYPCFDWAKALLSKIYYTQEQQEINYHENSLFALFWNMA</sequence>
<name>A0A2T7A138_TUBBO</name>
<keyword evidence="2" id="KW-1185">Reference proteome</keyword>
<reference evidence="1 2" key="1">
    <citation type="submission" date="2017-04" db="EMBL/GenBank/DDBJ databases">
        <title>Draft genome sequence of Tuber borchii Vittad., a whitish edible truffle.</title>
        <authorList>
            <consortium name="DOE Joint Genome Institute"/>
            <person name="Murat C."/>
            <person name="Kuo A."/>
            <person name="Barry K.W."/>
            <person name="Clum A."/>
            <person name="Dockter R.B."/>
            <person name="Fauchery L."/>
            <person name="Iotti M."/>
            <person name="Kohler A."/>
            <person name="Labutti K."/>
            <person name="Lindquist E.A."/>
            <person name="Lipzen A."/>
            <person name="Ohm R.A."/>
            <person name="Wang M."/>
            <person name="Grigoriev I.V."/>
            <person name="Zambonelli A."/>
            <person name="Martin F.M."/>
        </authorList>
    </citation>
    <scope>NUCLEOTIDE SEQUENCE [LARGE SCALE GENOMIC DNA]</scope>
    <source>
        <strain evidence="1 2">Tbo3840</strain>
    </source>
</reference>
<gene>
    <name evidence="1" type="ORF">B9Z19DRAFT_971764</name>
</gene>
<dbReference type="EMBL" id="NESQ01000045">
    <property type="protein sequence ID" value="PUU81446.1"/>
    <property type="molecule type" value="Genomic_DNA"/>
</dbReference>